<dbReference type="InterPro" id="IPR006314">
    <property type="entry name" value="Dyp_peroxidase"/>
</dbReference>
<evidence type="ECO:0000256" key="15">
    <source>
        <dbReference type="SAM" id="Phobius"/>
    </source>
</evidence>
<protein>
    <recommendedName>
        <fullName evidence="10 13">Deferrochelatase</fullName>
        <ecNumber evidence="13">1.11.1.-</ecNumber>
    </recommendedName>
    <alternativeName>
        <fullName evidence="11 13">Peroxidase EfeB</fullName>
    </alternativeName>
</protein>
<dbReference type="InterPro" id="IPR048327">
    <property type="entry name" value="Dyp_perox_N"/>
</dbReference>
<keyword evidence="2 13" id="KW-0575">Peroxidase</keyword>
<evidence type="ECO:0000256" key="8">
    <source>
        <dbReference type="ARBA" id="ARBA00023239"/>
    </source>
</evidence>
<feature type="compositionally biased region" description="Polar residues" evidence="14">
    <location>
        <begin position="7"/>
        <end position="21"/>
    </location>
</feature>
<feature type="region of interest" description="Disordered" evidence="14">
    <location>
        <begin position="1"/>
        <end position="26"/>
    </location>
</feature>
<evidence type="ECO:0000256" key="6">
    <source>
        <dbReference type="ARBA" id="ARBA00023002"/>
    </source>
</evidence>
<sequence>MKKKLSENTISHNETGTSDKTPGSLLNKPVSRRDILKMAGVGGLGLLLGGGAAGALFSSTQAIARRKKVLNAGRSDRTVYPFYGKHQAGIITPSQNFMCFASFDLTSTQLDEVRALFKKWTTAAASMTQGLMLGDEPANTNPNLPPADTGEAAGLIPSKTTITFGVGPSFFDSRFGLAGKRPAAFPDLPKFRGDALQSEWCGGDVGVQVCADDLQVAFHAVRNLARIARGTAVLRWTQEGFQRTTAAEPSSGTPRNLMGFKDGTGNPDVNDEEQMKQVVWVQPEDGAPWMAQGSYMVVRRIRMRLEVWDRSTLDDQQQTFGRYRDSGAPLGAHNEFDPLDFSAKDASGNPAIPVNAHSRLAHMDGKTKLLRRAYSYSSGLDLKTGQLDAGLFFICFQRDIRKQFVAMQERLAASDKLNEYISHIGSASFACFPGATEGGYIGDQLF</sequence>
<keyword evidence="19" id="KW-1185">Reference proteome</keyword>
<reference evidence="19" key="1">
    <citation type="journal article" date="2019" name="Int. J. Syst. Evol. Microbiol.">
        <title>The Global Catalogue of Microorganisms (GCM) 10K type strain sequencing project: providing services to taxonomists for standard genome sequencing and annotation.</title>
        <authorList>
            <consortium name="The Broad Institute Genomics Platform"/>
            <consortium name="The Broad Institute Genome Sequencing Center for Infectious Disease"/>
            <person name="Wu L."/>
            <person name="Ma J."/>
        </authorList>
    </citation>
    <scope>NUCLEOTIDE SEQUENCE [LARGE SCALE GENOMIC DNA]</scope>
    <source>
        <strain evidence="19">CGMCC 1.15044</strain>
    </source>
</reference>
<evidence type="ECO:0000313" key="19">
    <source>
        <dbReference type="Proteomes" id="UP000609323"/>
    </source>
</evidence>
<keyword evidence="3 13" id="KW-0349">Heme</keyword>
<dbReference type="PANTHER" id="PTHR30521">
    <property type="entry name" value="DEFERROCHELATASE/PEROXIDASE"/>
    <property type="match status" value="1"/>
</dbReference>
<dbReference type="GO" id="GO:0004601">
    <property type="term" value="F:peroxidase activity"/>
    <property type="evidence" value="ECO:0007669"/>
    <property type="project" value="UniProtKB-KW"/>
</dbReference>
<evidence type="ECO:0000256" key="2">
    <source>
        <dbReference type="ARBA" id="ARBA00022559"/>
    </source>
</evidence>
<dbReference type="EMBL" id="BMHF01000006">
    <property type="protein sequence ID" value="GGA36046.1"/>
    <property type="molecule type" value="Genomic_DNA"/>
</dbReference>
<dbReference type="Pfam" id="PF20628">
    <property type="entry name" value="Dyp_perox_C"/>
    <property type="match status" value="1"/>
</dbReference>
<dbReference type="NCBIfam" id="TIGR01413">
    <property type="entry name" value="Dyp_perox_fam"/>
    <property type="match status" value="1"/>
</dbReference>
<evidence type="ECO:0000256" key="5">
    <source>
        <dbReference type="ARBA" id="ARBA00022729"/>
    </source>
</evidence>
<evidence type="ECO:0000256" key="9">
    <source>
        <dbReference type="ARBA" id="ARBA00025737"/>
    </source>
</evidence>
<dbReference type="RefSeq" id="WP_094093985.1">
    <property type="nucleotide sequence ID" value="NZ_BMHF01000006.1"/>
</dbReference>
<keyword evidence="15" id="KW-0472">Membrane</keyword>
<keyword evidence="15" id="KW-1133">Transmembrane helix</keyword>
<keyword evidence="15" id="KW-0812">Transmembrane</keyword>
<keyword evidence="8" id="KW-0456">Lyase</keyword>
<evidence type="ECO:0000313" key="18">
    <source>
        <dbReference type="EMBL" id="GGA36046.1"/>
    </source>
</evidence>
<evidence type="ECO:0000259" key="17">
    <source>
        <dbReference type="Pfam" id="PF20628"/>
    </source>
</evidence>
<comment type="cofactor">
    <cofactor evidence="13">
        <name>heme b</name>
        <dbReference type="ChEBI" id="CHEBI:60344"/>
    </cofactor>
    <text evidence="13">Binds 1 heme b (iron(II)-protoporphyrin IX) group non-covalently per subunit.</text>
</comment>
<dbReference type="PROSITE" id="PS51318">
    <property type="entry name" value="TAT"/>
    <property type="match status" value="1"/>
</dbReference>
<name>A0ABQ1G2G1_9BACL</name>
<evidence type="ECO:0000256" key="3">
    <source>
        <dbReference type="ARBA" id="ARBA00022617"/>
    </source>
</evidence>
<evidence type="ECO:0000259" key="16">
    <source>
        <dbReference type="Pfam" id="PF04261"/>
    </source>
</evidence>
<dbReference type="SUPFAM" id="SSF54909">
    <property type="entry name" value="Dimeric alpha+beta barrel"/>
    <property type="match status" value="1"/>
</dbReference>
<dbReference type="InterPro" id="IPR006313">
    <property type="entry name" value="EfeB/EfeN"/>
</dbReference>
<evidence type="ECO:0000256" key="13">
    <source>
        <dbReference type="RuleBase" id="RU365017"/>
    </source>
</evidence>
<dbReference type="InterPro" id="IPR048328">
    <property type="entry name" value="Dyp_perox_C"/>
</dbReference>
<dbReference type="Proteomes" id="UP000609323">
    <property type="component" value="Unassembled WGS sequence"/>
</dbReference>
<comment type="catalytic activity">
    <reaction evidence="12">
        <text>heme b + 2 H(+) = protoporphyrin IX + Fe(2+)</text>
        <dbReference type="Rhea" id="RHEA:22584"/>
        <dbReference type="ChEBI" id="CHEBI:15378"/>
        <dbReference type="ChEBI" id="CHEBI:29033"/>
        <dbReference type="ChEBI" id="CHEBI:57306"/>
        <dbReference type="ChEBI" id="CHEBI:60344"/>
        <dbReference type="EC" id="4.98.1.1"/>
    </reaction>
    <physiologicalReaction direction="left-to-right" evidence="12">
        <dbReference type="Rhea" id="RHEA:22585"/>
    </physiologicalReaction>
</comment>
<feature type="domain" description="Dyp-type peroxidase N-terminal" evidence="16">
    <location>
        <begin position="87"/>
        <end position="242"/>
    </location>
</feature>
<keyword evidence="6 13" id="KW-0560">Oxidoreductase</keyword>
<dbReference type="PANTHER" id="PTHR30521:SF4">
    <property type="entry name" value="DEFERROCHELATASE"/>
    <property type="match status" value="1"/>
</dbReference>
<gene>
    <name evidence="18" type="ORF">GCM10010917_21530</name>
</gene>
<comment type="subcellular location">
    <subcellularLocation>
        <location evidence="1">Cell envelope</location>
    </subcellularLocation>
</comment>
<dbReference type="Pfam" id="PF04261">
    <property type="entry name" value="Dyp_perox_N"/>
    <property type="match status" value="1"/>
</dbReference>
<comment type="caution">
    <text evidence="18">The sequence shown here is derived from an EMBL/GenBank/DDBJ whole genome shotgun (WGS) entry which is preliminary data.</text>
</comment>
<evidence type="ECO:0000256" key="11">
    <source>
        <dbReference type="ARBA" id="ARBA00033775"/>
    </source>
</evidence>
<feature type="domain" description="Dyp-type peroxidase C-terminal" evidence="17">
    <location>
        <begin position="253"/>
        <end position="434"/>
    </location>
</feature>
<dbReference type="PROSITE" id="PS51404">
    <property type="entry name" value="DYP_PEROXIDASE"/>
    <property type="match status" value="1"/>
</dbReference>
<evidence type="ECO:0000256" key="12">
    <source>
        <dbReference type="ARBA" id="ARBA00048856"/>
    </source>
</evidence>
<accession>A0ABQ1G2G1</accession>
<keyword evidence="5" id="KW-0732">Signal</keyword>
<dbReference type="NCBIfam" id="TIGR01412">
    <property type="entry name" value="tat_substr_1"/>
    <property type="match status" value="1"/>
</dbReference>
<comment type="function">
    <text evidence="13">Involved in the recovery of exogenous heme iron. Extracts iron from heme while preserving the protoporphyrin ring intact.</text>
</comment>
<evidence type="ECO:0000256" key="4">
    <source>
        <dbReference type="ARBA" id="ARBA00022723"/>
    </source>
</evidence>
<dbReference type="InterPro" id="IPR006311">
    <property type="entry name" value="TAT_signal"/>
</dbReference>
<feature type="transmembrane region" description="Helical" evidence="15">
    <location>
        <begin position="35"/>
        <end position="57"/>
    </location>
</feature>
<evidence type="ECO:0000256" key="1">
    <source>
        <dbReference type="ARBA" id="ARBA00004196"/>
    </source>
</evidence>
<evidence type="ECO:0000256" key="10">
    <source>
        <dbReference type="ARBA" id="ARBA00033771"/>
    </source>
</evidence>
<comment type="similarity">
    <text evidence="9 13">Belongs to the DyP-type peroxidase family.</text>
</comment>
<organism evidence="18 19">
    <name type="scientific">Paenibacillus physcomitrellae</name>
    <dbReference type="NCBI Taxonomy" id="1619311"/>
    <lineage>
        <taxon>Bacteria</taxon>
        <taxon>Bacillati</taxon>
        <taxon>Bacillota</taxon>
        <taxon>Bacilli</taxon>
        <taxon>Bacillales</taxon>
        <taxon>Paenibacillaceae</taxon>
        <taxon>Paenibacillus</taxon>
    </lineage>
</organism>
<keyword evidence="7 13" id="KW-0408">Iron</keyword>
<dbReference type="EC" id="1.11.1.-" evidence="13"/>
<dbReference type="InterPro" id="IPR011008">
    <property type="entry name" value="Dimeric_a/b-barrel"/>
</dbReference>
<evidence type="ECO:0000256" key="7">
    <source>
        <dbReference type="ARBA" id="ARBA00023004"/>
    </source>
</evidence>
<evidence type="ECO:0000256" key="14">
    <source>
        <dbReference type="SAM" id="MobiDB-lite"/>
    </source>
</evidence>
<keyword evidence="4 13" id="KW-0479">Metal-binding</keyword>
<proteinExistence type="inferred from homology"/>